<reference evidence="8 10" key="1">
    <citation type="submission" date="2020-05" db="EMBL/GenBank/DDBJ databases">
        <title>FDA dAtabase for Regulatory Grade micrObial Sequences (FDA-ARGOS): Supporting development and validation of Infectious Disease Dx tests.</title>
        <authorList>
            <person name="Sproer C."/>
            <person name="Gronow S."/>
            <person name="Severitt S."/>
            <person name="Schroder I."/>
            <person name="Tallon L."/>
            <person name="Sadzewicz L."/>
            <person name="Zhao X."/>
            <person name="Vavikolanu K."/>
            <person name="Mehta A."/>
            <person name="Aluvathingal J."/>
            <person name="Nadendla S."/>
            <person name="Myers T."/>
            <person name="Yan Y."/>
            <person name="Sichtig H."/>
        </authorList>
    </citation>
    <scope>NUCLEOTIDE SEQUENCE [LARGE SCALE GENOMIC DNA]</scope>
    <source>
        <strain evidence="8 10">FDAARGOS_787</strain>
    </source>
</reference>
<dbReference type="PANTHER" id="PTHR36449">
    <property type="entry name" value="ACETYLTRANSFERASE-RELATED"/>
    <property type="match status" value="1"/>
</dbReference>
<keyword evidence="2" id="KW-1277">Toxin-antitoxin system</keyword>
<accession>A0A6N0JDZ2</accession>
<dbReference type="EMBL" id="CP054569">
    <property type="protein sequence ID" value="QKQ51082.1"/>
    <property type="molecule type" value="Genomic_DNA"/>
</dbReference>
<protein>
    <submittedName>
        <fullName evidence="8">GNAT family N-acetyltransferase</fullName>
    </submittedName>
</protein>
<name>A0A6N0JDZ2_ACHDE</name>
<dbReference type="EMBL" id="CP054569">
    <property type="protein sequence ID" value="QKQ45203.1"/>
    <property type="molecule type" value="Genomic_DNA"/>
</dbReference>
<keyword evidence="4" id="KW-0012">Acyltransferase</keyword>
<dbReference type="InterPro" id="IPR000182">
    <property type="entry name" value="GNAT_dom"/>
</dbReference>
<dbReference type="Proteomes" id="UP000509782">
    <property type="component" value="Chromosome"/>
</dbReference>
<evidence type="ECO:0000256" key="3">
    <source>
        <dbReference type="ARBA" id="ARBA00022679"/>
    </source>
</evidence>
<organism evidence="8 10">
    <name type="scientific">Achromobacter denitrificans</name>
    <name type="common">Alcaligenes denitrificans</name>
    <dbReference type="NCBI Taxonomy" id="32002"/>
    <lineage>
        <taxon>Bacteria</taxon>
        <taxon>Pseudomonadati</taxon>
        <taxon>Pseudomonadota</taxon>
        <taxon>Betaproteobacteria</taxon>
        <taxon>Burkholderiales</taxon>
        <taxon>Alcaligenaceae</taxon>
        <taxon>Achromobacter</taxon>
    </lineage>
</organism>
<dbReference type="GO" id="GO:0016747">
    <property type="term" value="F:acyltransferase activity, transferring groups other than amino-acyl groups"/>
    <property type="evidence" value="ECO:0007669"/>
    <property type="project" value="InterPro"/>
</dbReference>
<dbReference type="AlphaFoldDB" id="A0A6N0JDZ2"/>
<evidence type="ECO:0000256" key="4">
    <source>
        <dbReference type="ARBA" id="ARBA00023315"/>
    </source>
</evidence>
<feature type="region of interest" description="Disordered" evidence="6">
    <location>
        <begin position="157"/>
        <end position="180"/>
    </location>
</feature>
<evidence type="ECO:0000313" key="9">
    <source>
        <dbReference type="EMBL" id="QKQ51082.1"/>
    </source>
</evidence>
<dbReference type="PROSITE" id="PS51186">
    <property type="entry name" value="GNAT"/>
    <property type="match status" value="1"/>
</dbReference>
<evidence type="ECO:0000256" key="6">
    <source>
        <dbReference type="SAM" id="MobiDB-lite"/>
    </source>
</evidence>
<sequence>MELSLRRIAEVPEALLRDFTCGDAELDRFLHEDALPYEQHSLANTIIAFADGFAPPVAFVSLAAHAIQLSAFELGELGLPFQPNFSSFPAIRITKLATHSEFQSRGVGARVIELVEGLAFDGYSAARLLTVDAVNRARTIKFYEDVGFFKSSYADKPKAQKPLQHGQKRHGRQPPPAPTVLMLRDVHAEAPGRQN</sequence>
<evidence type="ECO:0000256" key="2">
    <source>
        <dbReference type="ARBA" id="ARBA00022649"/>
    </source>
</evidence>
<dbReference type="InterPro" id="IPR016181">
    <property type="entry name" value="Acyl_CoA_acyltransferase"/>
</dbReference>
<evidence type="ECO:0000256" key="1">
    <source>
        <dbReference type="ARBA" id="ARBA00022491"/>
    </source>
</evidence>
<keyword evidence="1" id="KW-0678">Repressor</keyword>
<feature type="domain" description="N-acetyltransferase" evidence="7">
    <location>
        <begin position="1"/>
        <end position="187"/>
    </location>
</feature>
<evidence type="ECO:0000256" key="5">
    <source>
        <dbReference type="ARBA" id="ARBA00049880"/>
    </source>
</evidence>
<evidence type="ECO:0000313" key="10">
    <source>
        <dbReference type="Proteomes" id="UP000509782"/>
    </source>
</evidence>
<keyword evidence="3 8" id="KW-0808">Transferase</keyword>
<evidence type="ECO:0000313" key="8">
    <source>
        <dbReference type="EMBL" id="QKQ45203.1"/>
    </source>
</evidence>
<comment type="catalytic activity">
    <reaction evidence="5">
        <text>glycyl-tRNA(Gly) + acetyl-CoA = N-acetylglycyl-tRNA(Gly) + CoA + H(+)</text>
        <dbReference type="Rhea" id="RHEA:81867"/>
        <dbReference type="Rhea" id="RHEA-COMP:9683"/>
        <dbReference type="Rhea" id="RHEA-COMP:19766"/>
        <dbReference type="ChEBI" id="CHEBI:15378"/>
        <dbReference type="ChEBI" id="CHEBI:57287"/>
        <dbReference type="ChEBI" id="CHEBI:57288"/>
        <dbReference type="ChEBI" id="CHEBI:78522"/>
        <dbReference type="ChEBI" id="CHEBI:232036"/>
    </reaction>
</comment>
<proteinExistence type="predicted"/>
<dbReference type="Gene3D" id="3.40.630.30">
    <property type="match status" value="1"/>
</dbReference>
<gene>
    <name evidence="8" type="ORF">FOC81_00135</name>
    <name evidence="9" type="ORF">FOC81_31930</name>
</gene>
<dbReference type="Pfam" id="PF00583">
    <property type="entry name" value="Acetyltransf_1"/>
    <property type="match status" value="1"/>
</dbReference>
<dbReference type="SUPFAM" id="SSF55729">
    <property type="entry name" value="Acyl-CoA N-acyltransferases (Nat)"/>
    <property type="match status" value="1"/>
</dbReference>
<evidence type="ECO:0000259" key="7">
    <source>
        <dbReference type="PROSITE" id="PS51186"/>
    </source>
</evidence>
<dbReference type="RefSeq" id="WP_174715490.1">
    <property type="nucleotide sequence ID" value="NZ_CP054569.1"/>
</dbReference>
<dbReference type="PANTHER" id="PTHR36449:SF1">
    <property type="entry name" value="ACETYLTRANSFERASE"/>
    <property type="match status" value="1"/>
</dbReference>